<comment type="caution">
    <text evidence="1">The sequence shown here is derived from an EMBL/GenBank/DDBJ whole genome shotgun (WGS) entry which is preliminary data.</text>
</comment>
<reference evidence="1" key="2">
    <citation type="journal article" date="2022" name="Sci. Total Environ.">
        <title>Prevalence, transmission, and molecular epidemiology of tet(X)-positive bacteria among humans, animals, and environmental niches in China: An epidemiological, and genomic-based study.</title>
        <authorList>
            <person name="Dong N."/>
            <person name="Zeng Y."/>
            <person name="Cai C."/>
            <person name="Sun C."/>
            <person name="Lu J."/>
            <person name="Liu C."/>
            <person name="Zhou H."/>
            <person name="Sun Q."/>
            <person name="Shu L."/>
            <person name="Wang H."/>
            <person name="Wang Y."/>
            <person name="Wang S."/>
            <person name="Wu C."/>
            <person name="Chan E.W."/>
            <person name="Chen G."/>
            <person name="Shen Z."/>
            <person name="Chen S."/>
            <person name="Zhang R."/>
        </authorList>
    </citation>
    <scope>NUCLEOTIDE SEQUENCE</scope>
    <source>
        <strain evidence="1">210</strain>
    </source>
</reference>
<dbReference type="RefSeq" id="WP_286486777.1">
    <property type="nucleotide sequence ID" value="NZ_JACALR010000006.1"/>
</dbReference>
<protein>
    <submittedName>
        <fullName evidence="1">Abi family protein</fullName>
    </submittedName>
</protein>
<dbReference type="Proteomes" id="UP001173578">
    <property type="component" value="Unassembled WGS sequence"/>
</dbReference>
<evidence type="ECO:0000313" key="1">
    <source>
        <dbReference type="EMBL" id="MDM1552388.1"/>
    </source>
</evidence>
<dbReference type="AlphaFoldDB" id="A0AAW7DLA3"/>
<sequence>MGKIATSITQQIAKLEERGMILDLSHDKIKEILLDIGYYRLGFYWQPFERESVGKERSHDFKDNTKFSTILDLYYMDVDLRHILIKSINRIEINFRTKLIYYCSNKYKETPTWFVHPKVVSKNFIKQFDDYYNADFKKNKVITNHHRKNINDKYAPAWKTLEYFTFGTNLKIFKSLLEVDIKERISSIYNVKDVDKFIKLMETIVFVRNYCAHGGIMFDLRNTYGIPKLPYYEFNDKDRHCLDSCMKVIIFILSQISENRSNQLSKELNNLFLDYDQKDFEISNIIGGKINYLINKD</sequence>
<reference evidence="1" key="1">
    <citation type="submission" date="2020-06" db="EMBL/GenBank/DDBJ databases">
        <authorList>
            <person name="Dong N."/>
        </authorList>
    </citation>
    <scope>NUCLEOTIDE SEQUENCE</scope>
    <source>
        <strain evidence="1">210</strain>
    </source>
</reference>
<organism evidence="1 2">
    <name type="scientific">Empedobacter falsenii</name>
    <dbReference type="NCBI Taxonomy" id="343874"/>
    <lineage>
        <taxon>Bacteria</taxon>
        <taxon>Pseudomonadati</taxon>
        <taxon>Bacteroidota</taxon>
        <taxon>Flavobacteriia</taxon>
        <taxon>Flavobacteriales</taxon>
        <taxon>Weeksellaceae</taxon>
        <taxon>Empedobacter</taxon>
    </lineage>
</organism>
<evidence type="ECO:0000313" key="2">
    <source>
        <dbReference type="Proteomes" id="UP001173578"/>
    </source>
</evidence>
<dbReference type="InterPro" id="IPR011664">
    <property type="entry name" value="Abi_system_AbiD/AbiF-like"/>
</dbReference>
<dbReference type="Pfam" id="PF07751">
    <property type="entry name" value="Abi_2"/>
    <property type="match status" value="1"/>
</dbReference>
<dbReference type="EMBL" id="JACALR010000006">
    <property type="protein sequence ID" value="MDM1552388.1"/>
    <property type="molecule type" value="Genomic_DNA"/>
</dbReference>
<name>A0AAW7DLA3_9FLAO</name>
<gene>
    <name evidence="1" type="ORF">HX095_14345</name>
</gene>
<accession>A0AAW7DLA3</accession>
<proteinExistence type="predicted"/>